<dbReference type="InterPro" id="IPR056764">
    <property type="entry name" value="LbH_EIF2B3/5"/>
</dbReference>
<dbReference type="InterPro" id="IPR011004">
    <property type="entry name" value="Trimer_LpxA-like_sf"/>
</dbReference>
<evidence type="ECO:0000256" key="9">
    <source>
        <dbReference type="SAM" id="MobiDB-lite"/>
    </source>
</evidence>
<comment type="subcellular location">
    <subcellularLocation>
        <location evidence="1">Cytoplasm</location>
        <location evidence="1">Cytosol</location>
    </subcellularLocation>
</comment>
<name>A0A7S3P789_9STRA</name>
<dbReference type="InterPro" id="IPR029044">
    <property type="entry name" value="Nucleotide-diphossugar_trans"/>
</dbReference>
<dbReference type="Gene3D" id="3.90.550.10">
    <property type="entry name" value="Spore Coat Polysaccharide Biosynthesis Protein SpsA, Chain A"/>
    <property type="match status" value="1"/>
</dbReference>
<evidence type="ECO:0000256" key="8">
    <source>
        <dbReference type="ARBA" id="ARBA00046432"/>
    </source>
</evidence>
<keyword evidence="4" id="KW-0396">Initiation factor</keyword>
<comment type="similarity">
    <text evidence="2">Belongs to the eIF-2B gamma/epsilon subunits family.</text>
</comment>
<keyword evidence="5" id="KW-0648">Protein biosynthesis</keyword>
<reference evidence="11" key="1">
    <citation type="submission" date="2021-01" db="EMBL/GenBank/DDBJ databases">
        <authorList>
            <person name="Corre E."/>
            <person name="Pelletier E."/>
            <person name="Niang G."/>
            <person name="Scheremetjew M."/>
            <person name="Finn R."/>
            <person name="Kale V."/>
            <person name="Holt S."/>
            <person name="Cochrane G."/>
            <person name="Meng A."/>
            <person name="Brown T."/>
            <person name="Cohen L."/>
        </authorList>
    </citation>
    <scope>NUCLEOTIDE SEQUENCE</scope>
    <source>
        <strain evidence="11">CCMP127</strain>
    </source>
</reference>
<dbReference type="GO" id="GO:0005085">
    <property type="term" value="F:guanyl-nucleotide exchange factor activity"/>
    <property type="evidence" value="ECO:0007669"/>
    <property type="project" value="TreeGrafter"/>
</dbReference>
<dbReference type="GO" id="GO:0003743">
    <property type="term" value="F:translation initiation factor activity"/>
    <property type="evidence" value="ECO:0007669"/>
    <property type="project" value="UniProtKB-KW"/>
</dbReference>
<evidence type="ECO:0000256" key="2">
    <source>
        <dbReference type="ARBA" id="ARBA00007878"/>
    </source>
</evidence>
<evidence type="ECO:0000256" key="1">
    <source>
        <dbReference type="ARBA" id="ARBA00004514"/>
    </source>
</evidence>
<evidence type="ECO:0000256" key="5">
    <source>
        <dbReference type="ARBA" id="ARBA00022917"/>
    </source>
</evidence>
<feature type="domain" description="EIF2B subunit epsilon/gamma LbH" evidence="10">
    <location>
        <begin position="495"/>
        <end position="575"/>
    </location>
</feature>
<feature type="region of interest" description="Disordered" evidence="9">
    <location>
        <begin position="86"/>
        <end position="133"/>
    </location>
</feature>
<keyword evidence="3" id="KW-0963">Cytoplasm</keyword>
<protein>
    <recommendedName>
        <fullName evidence="6">Translation initiation factor eIF2B subunit gamma</fullName>
    </recommendedName>
    <alternativeName>
        <fullName evidence="7">eIF2B GDP-GTP exchange factor subunit gamma</fullName>
    </alternativeName>
</protein>
<evidence type="ECO:0000256" key="3">
    <source>
        <dbReference type="ARBA" id="ARBA00022490"/>
    </source>
</evidence>
<proteinExistence type="inferred from homology"/>
<dbReference type="SUPFAM" id="SSF53448">
    <property type="entry name" value="Nucleotide-diphospho-sugar transferases"/>
    <property type="match status" value="1"/>
</dbReference>
<dbReference type="PANTHER" id="PTHR45989">
    <property type="entry name" value="TRANSLATION INITIATION FACTOR EIF-2B SUBUNIT GAMMA"/>
    <property type="match status" value="1"/>
</dbReference>
<dbReference type="AlphaFoldDB" id="A0A7S3P789"/>
<dbReference type="GO" id="GO:0002183">
    <property type="term" value="P:cytoplasmic translational initiation"/>
    <property type="evidence" value="ECO:0007669"/>
    <property type="project" value="TreeGrafter"/>
</dbReference>
<comment type="subunit">
    <text evidence="8">Component of the translation initiation factor 2B (eIF2B) complex which is a heterodecamer of two sets of five different subunits: alpha, beta, gamma, delta and epsilon. Subunits alpha, beta and delta comprise a regulatory subcomplex and subunits epsilon and gamma comprise a catalytic subcomplex. Within the complex, the hexameric regulatory complex resides at the center, with the two heterodimeric catalytic subcomplexes bound on opposite sides.</text>
</comment>
<evidence type="ECO:0000313" key="11">
    <source>
        <dbReference type="EMBL" id="CAE0408281.1"/>
    </source>
</evidence>
<sequence length="596" mass="63599">MSFVSMDPEFVAVVQAATVGARLFPLSHTGNPKHLLPAAGIALLERLLTGTLRDFSHVFVAIAADDHATVPTMFENRPELWTLATPEDSAPETGATSRTTTTTTTTPDPTVAFPQPHSVWKPANDNNDDKANTNLPARVTVVRMPEECPGSAEILRQLEGLLPAAAHTLVVPADLLVTHSTTAATTTTITALLQTHRQGQAPKGANDRAACTMLLQDVGEQDENGVPLKESAKQKKGGLARDAEDIEYMALAFHTRDGAGGGGNNKHSTAARVLWKQGKLAAEQDEDFTLTGQTPKLQIPKARLRCNGSGTVVKVRQDWNDLHVYVLSPWVVRLVQTKTNIVDLQTDLLPLLIRRQFVGKVETFGQGVESHIVTQILQQEQQDDPDATTAAGGVVDETAGHHINGLSPKDANVNLTGFHNSANTSSTTTAAILRPNQTYTVLAHVGTGAMRVSSLPAYLYASKEVLQTALTTTSTGSLDDRPALPPQSTTNAKFMSLIMADTEIGDKPTLKCSIVGRRCKLGHKCRLNNVILLDDVQLGDNVVLQNTIVGRGTVVGDNCSLNDCQVAAGIQVESGTKEKGEVLVDTNTNTVTAAVG</sequence>
<dbReference type="Gene3D" id="2.160.10.10">
    <property type="entry name" value="Hexapeptide repeat proteins"/>
    <property type="match status" value="1"/>
</dbReference>
<dbReference type="SUPFAM" id="SSF51161">
    <property type="entry name" value="Trimeric LpxA-like enzymes"/>
    <property type="match status" value="1"/>
</dbReference>
<organism evidence="11">
    <name type="scientific">Amphora coffeiformis</name>
    <dbReference type="NCBI Taxonomy" id="265554"/>
    <lineage>
        <taxon>Eukaryota</taxon>
        <taxon>Sar</taxon>
        <taxon>Stramenopiles</taxon>
        <taxon>Ochrophyta</taxon>
        <taxon>Bacillariophyta</taxon>
        <taxon>Bacillariophyceae</taxon>
        <taxon>Bacillariophycidae</taxon>
        <taxon>Thalassiophysales</taxon>
        <taxon>Catenulaceae</taxon>
        <taxon>Amphora</taxon>
    </lineage>
</organism>
<dbReference type="EMBL" id="HBIM01007104">
    <property type="protein sequence ID" value="CAE0408281.1"/>
    <property type="molecule type" value="Transcribed_RNA"/>
</dbReference>
<feature type="compositionally biased region" description="Low complexity" evidence="9">
    <location>
        <begin position="91"/>
        <end position="110"/>
    </location>
</feature>
<dbReference type="InterPro" id="IPR051960">
    <property type="entry name" value="eIF2B_gamma"/>
</dbReference>
<gene>
    <name evidence="11" type="ORF">ACOF00016_LOCUS6047</name>
</gene>
<dbReference type="PANTHER" id="PTHR45989:SF1">
    <property type="entry name" value="TRANSLATION INITIATION FACTOR EIF-2B SUBUNIT GAMMA"/>
    <property type="match status" value="1"/>
</dbReference>
<dbReference type="Pfam" id="PF25084">
    <property type="entry name" value="LbH_EIF2B"/>
    <property type="match status" value="1"/>
</dbReference>
<evidence type="ECO:0000256" key="4">
    <source>
        <dbReference type="ARBA" id="ARBA00022540"/>
    </source>
</evidence>
<dbReference type="GO" id="GO:0005829">
    <property type="term" value="C:cytosol"/>
    <property type="evidence" value="ECO:0007669"/>
    <property type="project" value="UniProtKB-SubCell"/>
</dbReference>
<evidence type="ECO:0000259" key="10">
    <source>
        <dbReference type="Pfam" id="PF25084"/>
    </source>
</evidence>
<evidence type="ECO:0000256" key="6">
    <source>
        <dbReference type="ARBA" id="ARBA00044196"/>
    </source>
</evidence>
<dbReference type="GO" id="GO:0005851">
    <property type="term" value="C:eukaryotic translation initiation factor 2B complex"/>
    <property type="evidence" value="ECO:0007669"/>
    <property type="project" value="TreeGrafter"/>
</dbReference>
<accession>A0A7S3P789</accession>
<evidence type="ECO:0000256" key="7">
    <source>
        <dbReference type="ARBA" id="ARBA00044229"/>
    </source>
</evidence>